<feature type="signal peptide" evidence="2">
    <location>
        <begin position="1"/>
        <end position="21"/>
    </location>
</feature>
<dbReference type="OrthoDB" id="10376794at2759"/>
<evidence type="ECO:0000313" key="3">
    <source>
        <dbReference type="EMBL" id="GMH72164.1"/>
    </source>
</evidence>
<dbReference type="AlphaFoldDB" id="A0A9W7AI08"/>
<evidence type="ECO:0000256" key="1">
    <source>
        <dbReference type="SAM" id="Coils"/>
    </source>
</evidence>
<sequence>MWASTIKLLFVLIVRLHLVSPFLPSLPTLRQPAQQFRNYLSSSLSASNNGNDWWSSIESLFTELNKSIQQPQTPLSSPSISISNNTKTLEEVELIKADLRNERQLEKATLLKFQKNLSQIFESESRKEVEARVRLPDPDDLRAVMSATGKGFDVCMSSLRHSLSSTSDINQAVLLASANVSNLDPSALSFVISKTNSSLRECVQALSEVGDDDTLQSIIRVRENRVKNLNGLISLTDDVKVDETIKDEWESFRNDMMSFLESEAKLPVNERQLLPDPSSLRDVMISTGGSFAECMEALKKEIGQGIPEEKAVENAKRMIKPDGIDRKIILEKIEGSRWKIGDDVAVSYSGEYYVAKIMKVMKRKSGDMYEVKYSDGSKSVVGEDKVKDIVK</sequence>
<evidence type="ECO:0008006" key="5">
    <source>
        <dbReference type="Google" id="ProtNLM"/>
    </source>
</evidence>
<organism evidence="3 4">
    <name type="scientific">Triparma strigata</name>
    <dbReference type="NCBI Taxonomy" id="1606541"/>
    <lineage>
        <taxon>Eukaryota</taxon>
        <taxon>Sar</taxon>
        <taxon>Stramenopiles</taxon>
        <taxon>Ochrophyta</taxon>
        <taxon>Bolidophyceae</taxon>
        <taxon>Parmales</taxon>
        <taxon>Triparmaceae</taxon>
        <taxon>Triparma</taxon>
    </lineage>
</organism>
<dbReference type="EMBL" id="BRXY01000154">
    <property type="protein sequence ID" value="GMH72164.1"/>
    <property type="molecule type" value="Genomic_DNA"/>
</dbReference>
<accession>A0A9W7AI08</accession>
<name>A0A9W7AI08_9STRA</name>
<evidence type="ECO:0000313" key="4">
    <source>
        <dbReference type="Proteomes" id="UP001165085"/>
    </source>
</evidence>
<gene>
    <name evidence="3" type="ORF">TrST_g772</name>
</gene>
<keyword evidence="4" id="KW-1185">Reference proteome</keyword>
<dbReference type="Gene3D" id="2.30.30.140">
    <property type="match status" value="1"/>
</dbReference>
<keyword evidence="2" id="KW-0732">Signal</keyword>
<comment type="caution">
    <text evidence="3">The sequence shown here is derived from an EMBL/GenBank/DDBJ whole genome shotgun (WGS) entry which is preliminary data.</text>
</comment>
<feature type="chain" id="PRO_5040980603" description="Tudor domain-containing protein" evidence="2">
    <location>
        <begin position="22"/>
        <end position="391"/>
    </location>
</feature>
<dbReference type="Proteomes" id="UP001165085">
    <property type="component" value="Unassembled WGS sequence"/>
</dbReference>
<proteinExistence type="predicted"/>
<keyword evidence="1" id="KW-0175">Coiled coil</keyword>
<feature type="coiled-coil region" evidence="1">
    <location>
        <begin position="82"/>
        <end position="109"/>
    </location>
</feature>
<protein>
    <recommendedName>
        <fullName evidence="5">Tudor domain-containing protein</fullName>
    </recommendedName>
</protein>
<reference evidence="4" key="1">
    <citation type="journal article" date="2023" name="Commun. Biol.">
        <title>Genome analysis of Parmales, the sister group of diatoms, reveals the evolutionary specialization of diatoms from phago-mixotrophs to photoautotrophs.</title>
        <authorList>
            <person name="Ban H."/>
            <person name="Sato S."/>
            <person name="Yoshikawa S."/>
            <person name="Yamada K."/>
            <person name="Nakamura Y."/>
            <person name="Ichinomiya M."/>
            <person name="Sato N."/>
            <person name="Blanc-Mathieu R."/>
            <person name="Endo H."/>
            <person name="Kuwata A."/>
            <person name="Ogata H."/>
        </authorList>
    </citation>
    <scope>NUCLEOTIDE SEQUENCE [LARGE SCALE GENOMIC DNA]</scope>
    <source>
        <strain evidence="4">NIES 3701</strain>
    </source>
</reference>
<evidence type="ECO:0000256" key="2">
    <source>
        <dbReference type="SAM" id="SignalP"/>
    </source>
</evidence>